<accession>A0A931G3E8</accession>
<dbReference type="InterPro" id="IPR008628">
    <property type="entry name" value="GPP34-like"/>
</dbReference>
<keyword evidence="6" id="KW-1185">Reference proteome</keyword>
<dbReference type="AlphaFoldDB" id="A0A931G3E8"/>
<gene>
    <name evidence="5" type="ORF">I4J89_47985</name>
</gene>
<protein>
    <submittedName>
        <fullName evidence="5">GPP34 family phosphoprotein</fullName>
    </submittedName>
</protein>
<dbReference type="EMBL" id="JADQTO010000056">
    <property type="protein sequence ID" value="MBG0569175.1"/>
    <property type="molecule type" value="Genomic_DNA"/>
</dbReference>
<comment type="subcellular location">
    <subcellularLocation>
        <location evidence="1">Golgi apparatus membrane</location>
        <topology evidence="1">Peripheral membrane protein</topology>
        <orientation evidence="1">Cytoplasmic side</orientation>
    </subcellularLocation>
</comment>
<comment type="caution">
    <text evidence="5">The sequence shown here is derived from an EMBL/GenBank/DDBJ whole genome shotgun (WGS) entry which is preliminary data.</text>
</comment>
<keyword evidence="3" id="KW-0446">Lipid-binding</keyword>
<organism evidence="5 6">
    <name type="scientific">Actinoplanes aureus</name>
    <dbReference type="NCBI Taxonomy" id="2792083"/>
    <lineage>
        <taxon>Bacteria</taxon>
        <taxon>Bacillati</taxon>
        <taxon>Actinomycetota</taxon>
        <taxon>Actinomycetes</taxon>
        <taxon>Micromonosporales</taxon>
        <taxon>Micromonosporaceae</taxon>
        <taxon>Actinoplanes</taxon>
    </lineage>
</organism>
<dbReference type="InterPro" id="IPR038261">
    <property type="entry name" value="GPP34-like_sf"/>
</dbReference>
<dbReference type="GO" id="GO:0012505">
    <property type="term" value="C:endomembrane system"/>
    <property type="evidence" value="ECO:0007669"/>
    <property type="project" value="UniProtKB-ARBA"/>
</dbReference>
<evidence type="ECO:0000256" key="3">
    <source>
        <dbReference type="ARBA" id="ARBA00023121"/>
    </source>
</evidence>
<dbReference type="RefSeq" id="WP_196420918.1">
    <property type="nucleotide sequence ID" value="NZ_JADQTO010000056.1"/>
</dbReference>
<sequence>MRGTVMPSAVSTRLTDDFWLAANDGTKRKEQVIADWPLGVGTAAGLLGELIYAGYLELRDGELFRCGETMSDDPALHTVLATMAEEEQRWYSAAPGQAWQQNDQAWPPQAESHHRRRGHALGTWLSYLTYERRAEKLVVDRLSRTGLVQLQEQRRWLGRPTVRYVPYNSVASGSRASAITTAVRHEHPLSRRQLFLARLFFATGLHQHALATLTPRERSRLADRIAEGLDPMSQELLMAADATVGEAAMR</sequence>
<keyword evidence="4" id="KW-0472">Membrane</keyword>
<evidence type="ECO:0000313" key="5">
    <source>
        <dbReference type="EMBL" id="MBG0569175.1"/>
    </source>
</evidence>
<keyword evidence="2" id="KW-0333">Golgi apparatus</keyword>
<evidence type="ECO:0000256" key="4">
    <source>
        <dbReference type="ARBA" id="ARBA00023136"/>
    </source>
</evidence>
<proteinExistence type="predicted"/>
<dbReference type="Gene3D" id="1.10.3630.10">
    <property type="entry name" value="yeast vps74-n-term truncation variant domain like"/>
    <property type="match status" value="1"/>
</dbReference>
<dbReference type="Pfam" id="PF05719">
    <property type="entry name" value="GPP34"/>
    <property type="match status" value="1"/>
</dbReference>
<evidence type="ECO:0000313" key="6">
    <source>
        <dbReference type="Proteomes" id="UP000598146"/>
    </source>
</evidence>
<dbReference type="Proteomes" id="UP000598146">
    <property type="component" value="Unassembled WGS sequence"/>
</dbReference>
<reference evidence="5" key="1">
    <citation type="submission" date="2020-11" db="EMBL/GenBank/DDBJ databases">
        <title>Isolation and identification of active actinomycetes.</title>
        <authorList>
            <person name="Sun X."/>
        </authorList>
    </citation>
    <scope>NUCLEOTIDE SEQUENCE</scope>
    <source>
        <strain evidence="5">NEAU-A11</strain>
    </source>
</reference>
<dbReference type="GO" id="GO:0005737">
    <property type="term" value="C:cytoplasm"/>
    <property type="evidence" value="ECO:0007669"/>
    <property type="project" value="UniProtKB-ARBA"/>
</dbReference>
<evidence type="ECO:0000256" key="2">
    <source>
        <dbReference type="ARBA" id="ARBA00023034"/>
    </source>
</evidence>
<evidence type="ECO:0000256" key="1">
    <source>
        <dbReference type="ARBA" id="ARBA00004255"/>
    </source>
</evidence>
<dbReference type="GO" id="GO:0070273">
    <property type="term" value="F:phosphatidylinositol-4-phosphate binding"/>
    <property type="evidence" value="ECO:0007669"/>
    <property type="project" value="InterPro"/>
</dbReference>
<name>A0A931G3E8_9ACTN</name>